<reference evidence="5" key="1">
    <citation type="journal article" date="2019" name="Int. J. Syst. Evol. Microbiol.">
        <title>The Global Catalogue of Microorganisms (GCM) 10K type strain sequencing project: providing services to taxonomists for standard genome sequencing and annotation.</title>
        <authorList>
            <consortium name="The Broad Institute Genomics Platform"/>
            <consortium name="The Broad Institute Genome Sequencing Center for Infectious Disease"/>
            <person name="Wu L."/>
            <person name="Ma J."/>
        </authorList>
    </citation>
    <scope>NUCLEOTIDE SEQUENCE [LARGE SCALE GENOMIC DNA]</scope>
    <source>
        <strain evidence="5">CGMCC 4.7131</strain>
    </source>
</reference>
<dbReference type="SUPFAM" id="SSF51735">
    <property type="entry name" value="NAD(P)-binding Rossmann-fold domains"/>
    <property type="match status" value="1"/>
</dbReference>
<dbReference type="RefSeq" id="WP_344560013.1">
    <property type="nucleotide sequence ID" value="NZ_BAAATG010000016.1"/>
</dbReference>
<feature type="domain" description="NAD-dependent epimerase/dehydratase" evidence="2">
    <location>
        <begin position="3"/>
        <end position="211"/>
    </location>
</feature>
<evidence type="ECO:0000313" key="5">
    <source>
        <dbReference type="Proteomes" id="UP001596035"/>
    </source>
</evidence>
<organism evidence="4 5">
    <name type="scientific">Streptomyces atrovirens</name>
    <dbReference type="NCBI Taxonomy" id="285556"/>
    <lineage>
        <taxon>Bacteria</taxon>
        <taxon>Bacillati</taxon>
        <taxon>Actinomycetota</taxon>
        <taxon>Actinomycetes</taxon>
        <taxon>Kitasatosporales</taxon>
        <taxon>Streptomycetaceae</taxon>
        <taxon>Streptomyces</taxon>
    </lineage>
</organism>
<dbReference type="InterPro" id="IPR036291">
    <property type="entry name" value="NAD(P)-bd_dom_sf"/>
</dbReference>
<comment type="caution">
    <text evidence="4">The sequence shown here is derived from an EMBL/GenBank/DDBJ whole genome shotgun (WGS) entry which is preliminary data.</text>
</comment>
<proteinExistence type="inferred from homology"/>
<dbReference type="InterPro" id="IPR013549">
    <property type="entry name" value="DUF1731"/>
</dbReference>
<evidence type="ECO:0000256" key="1">
    <source>
        <dbReference type="ARBA" id="ARBA00009353"/>
    </source>
</evidence>
<dbReference type="EMBL" id="JBHSKN010000021">
    <property type="protein sequence ID" value="MFC5243075.1"/>
    <property type="molecule type" value="Genomic_DNA"/>
</dbReference>
<dbReference type="InterPro" id="IPR010099">
    <property type="entry name" value="SDR39U1"/>
</dbReference>
<comment type="similarity">
    <text evidence="1">Belongs to the NAD(P)-dependent epimerase/dehydratase family. SDR39U1 subfamily.</text>
</comment>
<dbReference type="InterPro" id="IPR001509">
    <property type="entry name" value="Epimerase_deHydtase"/>
</dbReference>
<gene>
    <name evidence="4" type="ORF">ACFPWV_24700</name>
</gene>
<feature type="domain" description="DUF1731" evidence="3">
    <location>
        <begin position="247"/>
        <end position="292"/>
    </location>
</feature>
<name>A0ABW0DZ49_9ACTN</name>
<keyword evidence="5" id="KW-1185">Reference proteome</keyword>
<dbReference type="Proteomes" id="UP001596035">
    <property type="component" value="Unassembled WGS sequence"/>
</dbReference>
<dbReference type="Gene3D" id="3.40.50.720">
    <property type="entry name" value="NAD(P)-binding Rossmann-like Domain"/>
    <property type="match status" value="1"/>
</dbReference>
<evidence type="ECO:0000259" key="2">
    <source>
        <dbReference type="Pfam" id="PF01370"/>
    </source>
</evidence>
<evidence type="ECO:0000259" key="3">
    <source>
        <dbReference type="Pfam" id="PF08338"/>
    </source>
</evidence>
<dbReference type="PANTHER" id="PTHR11092:SF0">
    <property type="entry name" value="EPIMERASE FAMILY PROTEIN SDR39U1"/>
    <property type="match status" value="1"/>
</dbReference>
<sequence length="297" mass="30909">MKIAVAGAAGALGSAVVGDLRTAGHDVSRLVRGQADAADEMGWDPSYGRIAPGTLDGFDAVVNLYSTGLAGKRWNAARKRKIHDSRVVAARTLASAVAESGVPVFLSGSETAYYGDTGTVDVDESAGSGTGFHAELCRDWEAAAREAEGSGTRVVLLRLGTVLAADSGIIKVMTPAFRAFLGFRFGRGDHCLPWVAEDDAVAAVRFVLENESVAGPVNVTAPGAAVQREFAAALGRALRRPVPWSLPRPVLRAALGEYADGFFTGRRAVPSVLTAAGFGFRHPDLDGAIAALFRAGT</sequence>
<evidence type="ECO:0000313" key="4">
    <source>
        <dbReference type="EMBL" id="MFC5243075.1"/>
    </source>
</evidence>
<dbReference type="Pfam" id="PF08338">
    <property type="entry name" value="DUF1731"/>
    <property type="match status" value="1"/>
</dbReference>
<accession>A0ABW0DZ49</accession>
<protein>
    <submittedName>
        <fullName evidence="4">TIGR01777 family oxidoreductase</fullName>
    </submittedName>
</protein>
<dbReference type="PANTHER" id="PTHR11092">
    <property type="entry name" value="SUGAR NUCLEOTIDE EPIMERASE RELATED"/>
    <property type="match status" value="1"/>
</dbReference>
<dbReference type="NCBIfam" id="TIGR01777">
    <property type="entry name" value="yfcH"/>
    <property type="match status" value="1"/>
</dbReference>
<dbReference type="Pfam" id="PF01370">
    <property type="entry name" value="Epimerase"/>
    <property type="match status" value="1"/>
</dbReference>